<dbReference type="SUPFAM" id="SSF51569">
    <property type="entry name" value="Aldolase"/>
    <property type="match status" value="1"/>
</dbReference>
<dbReference type="Gene3D" id="1.10.238.260">
    <property type="match status" value="1"/>
</dbReference>
<dbReference type="PROSITE" id="PS00815">
    <property type="entry name" value="AIPM_HOMOCIT_SYNTH_1"/>
    <property type="match status" value="1"/>
</dbReference>
<comment type="caution">
    <text evidence="12">The sequence shown here is derived from an EMBL/GenBank/DDBJ whole genome shotgun (WGS) entry which is preliminary data.</text>
</comment>
<evidence type="ECO:0000256" key="5">
    <source>
        <dbReference type="ARBA" id="ARBA00022605"/>
    </source>
</evidence>
<comment type="pathway">
    <text evidence="2">Amino-acid biosynthesis; L-leucine biosynthesis; L-leucine from 3-methyl-2-oxobutanoate: step 1/4.</text>
</comment>
<dbReference type="EC" id="2.3.3.13" evidence="3"/>
<dbReference type="Proteomes" id="UP000466535">
    <property type="component" value="Unassembled WGS sequence"/>
</dbReference>
<dbReference type="GO" id="GO:0019298">
    <property type="term" value="P:coenzyme B biosynthetic process"/>
    <property type="evidence" value="ECO:0007669"/>
    <property type="project" value="TreeGrafter"/>
</dbReference>
<evidence type="ECO:0000256" key="2">
    <source>
        <dbReference type="ARBA" id="ARBA00004689"/>
    </source>
</evidence>
<dbReference type="InterPro" id="IPR002034">
    <property type="entry name" value="AIPM/Hcit_synth_CS"/>
</dbReference>
<dbReference type="GO" id="GO:0003852">
    <property type="term" value="F:2-isopropylmalate synthase activity"/>
    <property type="evidence" value="ECO:0007669"/>
    <property type="project" value="UniProtKB-EC"/>
</dbReference>
<evidence type="ECO:0000256" key="1">
    <source>
        <dbReference type="ARBA" id="ARBA00003715"/>
    </source>
</evidence>
<dbReference type="GO" id="GO:0009098">
    <property type="term" value="P:L-leucine biosynthetic process"/>
    <property type="evidence" value="ECO:0007669"/>
    <property type="project" value="UniProtKB-KW"/>
</dbReference>
<keyword evidence="7" id="KW-0100">Branched-chain amino acid biosynthesis</keyword>
<evidence type="ECO:0000256" key="9">
    <source>
        <dbReference type="ARBA" id="ARBA00069691"/>
    </source>
</evidence>
<dbReference type="FunFam" id="1.10.238.260:FF:000001">
    <property type="entry name" value="2-isopropylmalate synthase"/>
    <property type="match status" value="1"/>
</dbReference>
<sequence>MYKAGSFFVECLCPTTRIRRNPRRIEFFQGTLDSTSEITDARIFDTTLRDGEQTPRTSFSYEDKREIAALLDEMGTHVIEAGFPVNSDAEFEAVRDIVDTSTTTICGLARVVEEDVEAALDSGVDMVHVFVSTSDVQLEDSMHATRQDAAERAVESVERVKEAGVECMFSPMDATRTDEAFLLDIVEQTVDAGADWINIPDTTGVATPTRFQKMVGKVVEVADAGGARVDVHTHDDFGLAAANALSGYEAGASQAQVSVNGIGERAGNAAYEEVVMALESLYNVDTGIDTTAITELSRTVEEKSDVPVPGNKPVVGSNAFSHESGIHAAGVIENSDTFEPGVMTPEMVGAERELVLGKHTGTHSVRERLIEAGFDPTDEEVTEVTRRVKDFGAEAQRVTMSELEKFAREVGVDRNREGEVRA</sequence>
<evidence type="ECO:0000256" key="6">
    <source>
        <dbReference type="ARBA" id="ARBA00022679"/>
    </source>
</evidence>
<proteinExistence type="inferred from homology"/>
<dbReference type="PANTHER" id="PTHR10277">
    <property type="entry name" value="HOMOCITRATE SYNTHASE-RELATED"/>
    <property type="match status" value="1"/>
</dbReference>
<evidence type="ECO:0000313" key="12">
    <source>
        <dbReference type="EMBL" id="MXR52131.1"/>
    </source>
</evidence>
<dbReference type="Gene3D" id="3.20.20.70">
    <property type="entry name" value="Aldolase class I"/>
    <property type="match status" value="1"/>
</dbReference>
<protein>
    <recommendedName>
        <fullName evidence="9">Probable 2-isopropylmalate synthase</fullName>
        <ecNumber evidence="3">2.3.3.13</ecNumber>
    </recommendedName>
    <alternativeName>
        <fullName evidence="8">Alpha-IPM synthase</fullName>
    </alternativeName>
</protein>
<dbReference type="InterPro" id="IPR000891">
    <property type="entry name" value="PYR_CT"/>
</dbReference>
<evidence type="ECO:0000256" key="3">
    <source>
        <dbReference type="ARBA" id="ARBA00012973"/>
    </source>
</evidence>
<evidence type="ECO:0000259" key="11">
    <source>
        <dbReference type="PROSITE" id="PS50991"/>
    </source>
</evidence>
<comment type="similarity">
    <text evidence="10">Belongs to the alpha-IPM synthase/homocitrate synthase family.</text>
</comment>
<gene>
    <name evidence="12" type="ORF">GRX03_11035</name>
</gene>
<keyword evidence="4" id="KW-0432">Leucine biosynthesis</keyword>
<dbReference type="EMBL" id="WUUT01000004">
    <property type="protein sequence ID" value="MXR52131.1"/>
    <property type="molecule type" value="Genomic_DNA"/>
</dbReference>
<dbReference type="InterPro" id="IPR013785">
    <property type="entry name" value="Aldolase_TIM"/>
</dbReference>
<dbReference type="Pfam" id="PF00682">
    <property type="entry name" value="HMGL-like"/>
    <property type="match status" value="1"/>
</dbReference>
<dbReference type="InterPro" id="IPR050073">
    <property type="entry name" value="2-IPM_HCS-like"/>
</dbReference>
<dbReference type="FunFam" id="3.20.20.70:FF:000010">
    <property type="entry name" value="2-isopropylmalate synthase"/>
    <property type="match status" value="1"/>
</dbReference>
<dbReference type="AlphaFoldDB" id="A0A6B0TA65"/>
<keyword evidence="6 10" id="KW-0808">Transferase</keyword>
<dbReference type="CDD" id="cd07940">
    <property type="entry name" value="DRE_TIM_IPMS"/>
    <property type="match status" value="1"/>
</dbReference>
<name>A0A6B0TA65_9EURY</name>
<dbReference type="PROSITE" id="PS00816">
    <property type="entry name" value="AIPM_HOMOCIT_SYNTH_2"/>
    <property type="match status" value="1"/>
</dbReference>
<evidence type="ECO:0000256" key="4">
    <source>
        <dbReference type="ARBA" id="ARBA00022430"/>
    </source>
</evidence>
<evidence type="ECO:0000256" key="10">
    <source>
        <dbReference type="RuleBase" id="RU003523"/>
    </source>
</evidence>
<comment type="function">
    <text evidence="1">Catalyzes the condensation of the acetyl group of acetyl-CoA with 3-methyl-2-oxobutanoate (2-oxoisovalerate) to form 3-carboxy-3-hydroxy-4-methylpentanoate (2-isopropylmalate).</text>
</comment>
<evidence type="ECO:0000256" key="8">
    <source>
        <dbReference type="ARBA" id="ARBA00029993"/>
    </source>
</evidence>
<feature type="domain" description="Pyruvate carboxyltransferase" evidence="11">
    <location>
        <begin position="41"/>
        <end position="294"/>
    </location>
</feature>
<dbReference type="InterPro" id="IPR054691">
    <property type="entry name" value="LeuA/HCS_post-cat"/>
</dbReference>
<evidence type="ECO:0000256" key="7">
    <source>
        <dbReference type="ARBA" id="ARBA00023304"/>
    </source>
</evidence>
<reference evidence="12 13" key="1">
    <citation type="submission" date="2019-12" db="EMBL/GenBank/DDBJ databases">
        <title>Isolation and characterization of three novel carbon monoxide-oxidizing members of Halobacteria from salione crusts and soils.</title>
        <authorList>
            <person name="Myers M.R."/>
            <person name="King G.M."/>
        </authorList>
    </citation>
    <scope>NUCLEOTIDE SEQUENCE [LARGE SCALE GENOMIC DNA]</scope>
    <source>
        <strain evidence="12 13">WSH3</strain>
    </source>
</reference>
<dbReference type="PROSITE" id="PS50991">
    <property type="entry name" value="PYR_CT"/>
    <property type="match status" value="1"/>
</dbReference>
<accession>A0A6B0TA65</accession>
<keyword evidence="5" id="KW-0028">Amino-acid biosynthesis</keyword>
<dbReference type="PANTHER" id="PTHR10277:SF9">
    <property type="entry name" value="2-ISOPROPYLMALATE SYNTHASE 1, CHLOROPLASTIC-RELATED"/>
    <property type="match status" value="1"/>
</dbReference>
<dbReference type="Pfam" id="PF22617">
    <property type="entry name" value="HCS_D2"/>
    <property type="match status" value="1"/>
</dbReference>
<evidence type="ECO:0000313" key="13">
    <source>
        <dbReference type="Proteomes" id="UP000466535"/>
    </source>
</evidence>
<dbReference type="RefSeq" id="WP_394351733.1">
    <property type="nucleotide sequence ID" value="NZ_WUUT01000004.1"/>
</dbReference>
<organism evidence="12 13">
    <name type="scientific">Halovenus carboxidivorans</name>
    <dbReference type="NCBI Taxonomy" id="2692199"/>
    <lineage>
        <taxon>Archaea</taxon>
        <taxon>Methanobacteriati</taxon>
        <taxon>Methanobacteriota</taxon>
        <taxon>Stenosarchaea group</taxon>
        <taxon>Halobacteria</taxon>
        <taxon>Halobacteriales</taxon>
        <taxon>Haloarculaceae</taxon>
        <taxon>Halovenus</taxon>
    </lineage>
</organism>
<keyword evidence="13" id="KW-1185">Reference proteome</keyword>